<keyword evidence="2" id="KW-1185">Reference proteome</keyword>
<accession>A0ACC7P6C3</accession>
<sequence length="259" mass="29633">MHNVKTSIRFLGTGDSMGVPRVYCSCGVCSEARTTGHNRRLRSSILLRRGSEELLVDCGPDWRGQMEARGQRMVGNVLITHAHFDHIGGLPELADLCRWTDVQPDLYAPQEVLAIIRRQFPWVEGRLRFVEVESGMEMLGWSVTPFRVNHGKNGYSYAYRFQQGDIAWVYCPDSIALGEAEKRHMQELQLLILGTSFYKEEAEFHTRSVYDMEEACELVAELAPEETWFTHMSHDIDLNNLPELPEGIRLAWSGLELFL</sequence>
<gene>
    <name evidence="1" type="ORF">ACI1P1_22935</name>
</gene>
<proteinExistence type="predicted"/>
<protein>
    <submittedName>
        <fullName evidence="1">MBL fold metallo-hydrolase</fullName>
    </submittedName>
</protein>
<reference evidence="1" key="1">
    <citation type="submission" date="2024-12" db="EMBL/GenBank/DDBJ databases">
        <authorList>
            <person name="Wu N."/>
        </authorList>
    </citation>
    <scope>NUCLEOTIDE SEQUENCE</scope>
    <source>
        <strain evidence="1">P15</strain>
    </source>
</reference>
<dbReference type="EMBL" id="JBJURJ010000017">
    <property type="protein sequence ID" value="MFM9331154.1"/>
    <property type="molecule type" value="Genomic_DNA"/>
</dbReference>
<evidence type="ECO:0000313" key="2">
    <source>
        <dbReference type="Proteomes" id="UP001631969"/>
    </source>
</evidence>
<dbReference type="Proteomes" id="UP001631969">
    <property type="component" value="Unassembled WGS sequence"/>
</dbReference>
<comment type="caution">
    <text evidence="1">The sequence shown here is derived from an EMBL/GenBank/DDBJ whole genome shotgun (WGS) entry which is preliminary data.</text>
</comment>
<name>A0ACC7P6C3_9BACL</name>
<organism evidence="1 2">
    <name type="scientific">Paenibacillus mesotrionivorans</name>
    <dbReference type="NCBI Taxonomy" id="3160968"/>
    <lineage>
        <taxon>Bacteria</taxon>
        <taxon>Bacillati</taxon>
        <taxon>Bacillota</taxon>
        <taxon>Bacilli</taxon>
        <taxon>Bacillales</taxon>
        <taxon>Paenibacillaceae</taxon>
        <taxon>Paenibacillus</taxon>
    </lineage>
</organism>
<evidence type="ECO:0000313" key="1">
    <source>
        <dbReference type="EMBL" id="MFM9331154.1"/>
    </source>
</evidence>